<dbReference type="AlphaFoldDB" id="A0A0J9EV49"/>
<sequence length="90" mass="10835">MDSICIEMIFTKGLISKALEIKDTNQNKYKSINQLSARQVQVIQPITNTFWFFQDILRYKEDCVIIQPDHVRQKFYEIIQKMNDLYKKED</sequence>
<dbReference type="Proteomes" id="UP000033607">
    <property type="component" value="Unassembled WGS sequence"/>
</dbReference>
<proteinExistence type="predicted"/>
<protein>
    <submittedName>
        <fullName evidence="1">Uncharacterized protein</fullName>
    </submittedName>
</protein>
<evidence type="ECO:0000313" key="1">
    <source>
        <dbReference type="EMBL" id="KMW69941.1"/>
    </source>
</evidence>
<organism evidence="1 2">
    <name type="scientific">Limnoraphis robusta CS-951</name>
    <dbReference type="NCBI Taxonomy" id="1637645"/>
    <lineage>
        <taxon>Bacteria</taxon>
        <taxon>Bacillati</taxon>
        <taxon>Cyanobacteriota</taxon>
        <taxon>Cyanophyceae</taxon>
        <taxon>Oscillatoriophycideae</taxon>
        <taxon>Oscillatoriales</taxon>
        <taxon>Sirenicapillariaceae</taxon>
        <taxon>Limnoraphis</taxon>
    </lineage>
</organism>
<name>A0A0J9EV49_9CYAN</name>
<evidence type="ECO:0000313" key="2">
    <source>
        <dbReference type="Proteomes" id="UP000033607"/>
    </source>
</evidence>
<dbReference type="EMBL" id="LATL02000333">
    <property type="protein sequence ID" value="KMW69941.1"/>
    <property type="molecule type" value="Genomic_DNA"/>
</dbReference>
<gene>
    <name evidence="1" type="ORF">WN50_39215</name>
</gene>
<accession>A0A0J9EV49</accession>
<comment type="caution">
    <text evidence="1">The sequence shown here is derived from an EMBL/GenBank/DDBJ whole genome shotgun (WGS) entry which is preliminary data.</text>
</comment>
<reference evidence="1 2" key="1">
    <citation type="submission" date="2015-06" db="EMBL/GenBank/DDBJ databases">
        <title>Draft genome assembly of filamentous brackish cyanobacterium Limnoraphis robusta strain CS-951.</title>
        <authorList>
            <person name="Willis A."/>
            <person name="Parks M."/>
            <person name="Burford M.A."/>
        </authorList>
    </citation>
    <scope>NUCLEOTIDE SEQUENCE [LARGE SCALE GENOMIC DNA]</scope>
    <source>
        <strain evidence="1 2">CS-951</strain>
    </source>
</reference>